<dbReference type="Pfam" id="PF00611">
    <property type="entry name" value="FCH"/>
    <property type="match status" value="1"/>
</dbReference>
<protein>
    <submittedName>
        <fullName evidence="5">SLIT-ROBO Rho GTPase-activating protein 3-like</fullName>
    </submittedName>
</protein>
<dbReference type="SUPFAM" id="SSF103657">
    <property type="entry name" value="BAR/IMD domain-like"/>
    <property type="match status" value="1"/>
</dbReference>
<sequence length="373" mass="43926">MAKTIKGNLEKDPSYKAQITNTYKLFSLDIRQQINEQLKCLDMRVEVQAAIVAEIQDFFRRRAEVELEYSRSLEKLSRSLTLRHKAEKQKREQWHLFSSNLCWEHLLSATRKESRDRAILSEIFANTLTSRFGEIVEDVHRMYKRCREIGMESHEELLKVLHELHASMKTYHAYHSDERQMESKLRLLEAQKTKLEQSAPAEKLQRLKKYRLIVKDLQKRQSKYNDAKLKSLKARNDYLLCMDAANAAVQKYYVDDLPDLIDWQIIEDELRPESAHLDAKDNPLLGYPWKTVRPLNCHKCTDVEFGVMEVLNTVNGLERAGKREKHILGIIVAATILRIQVRFEYRTDIYKMRYGMQLSLLAQQKIKQEGTKK</sequence>
<dbReference type="InterPro" id="IPR027267">
    <property type="entry name" value="AH/BAR_dom_sf"/>
</dbReference>
<dbReference type="GeneID" id="106460905"/>
<evidence type="ECO:0000313" key="4">
    <source>
        <dbReference type="Proteomes" id="UP000694941"/>
    </source>
</evidence>
<dbReference type="InterPro" id="IPR051627">
    <property type="entry name" value="SLIT-ROBO_RhoGAP"/>
</dbReference>
<dbReference type="SMART" id="SM00055">
    <property type="entry name" value="FCH"/>
    <property type="match status" value="1"/>
</dbReference>
<keyword evidence="1 2" id="KW-0175">Coiled coil</keyword>
<gene>
    <name evidence="5" type="primary">LOC106460905</name>
</gene>
<dbReference type="Gene3D" id="1.20.1270.60">
    <property type="entry name" value="Arfaptin homology (AH) domain/BAR domain"/>
    <property type="match status" value="1"/>
</dbReference>
<keyword evidence="4" id="KW-1185">Reference proteome</keyword>
<evidence type="ECO:0000256" key="1">
    <source>
        <dbReference type="ARBA" id="ARBA00023054"/>
    </source>
</evidence>
<dbReference type="PANTHER" id="PTHR14166">
    <property type="entry name" value="SLIT-ROBO RHO GTPASE ACTIVATING PROTEIN"/>
    <property type="match status" value="1"/>
</dbReference>
<dbReference type="InterPro" id="IPR031160">
    <property type="entry name" value="F_BAR_dom"/>
</dbReference>
<dbReference type="RefSeq" id="XP_013776117.1">
    <property type="nucleotide sequence ID" value="XM_013920663.1"/>
</dbReference>
<dbReference type="InterPro" id="IPR001060">
    <property type="entry name" value="FCH_dom"/>
</dbReference>
<evidence type="ECO:0000313" key="5">
    <source>
        <dbReference type="RefSeq" id="XP_013776117.1"/>
    </source>
</evidence>
<evidence type="ECO:0000256" key="2">
    <source>
        <dbReference type="PROSITE-ProRule" id="PRU01077"/>
    </source>
</evidence>
<dbReference type="PROSITE" id="PS51741">
    <property type="entry name" value="F_BAR"/>
    <property type="match status" value="1"/>
</dbReference>
<dbReference type="Proteomes" id="UP000694941">
    <property type="component" value="Unplaced"/>
</dbReference>
<dbReference type="CDD" id="cd07656">
    <property type="entry name" value="F-BAR_srGAP"/>
    <property type="match status" value="1"/>
</dbReference>
<name>A0ABM1B725_LIMPO</name>
<organism evidence="4 5">
    <name type="scientific">Limulus polyphemus</name>
    <name type="common">Atlantic horseshoe crab</name>
    <dbReference type="NCBI Taxonomy" id="6850"/>
    <lineage>
        <taxon>Eukaryota</taxon>
        <taxon>Metazoa</taxon>
        <taxon>Ecdysozoa</taxon>
        <taxon>Arthropoda</taxon>
        <taxon>Chelicerata</taxon>
        <taxon>Merostomata</taxon>
        <taxon>Xiphosura</taxon>
        <taxon>Limulidae</taxon>
        <taxon>Limulus</taxon>
    </lineage>
</organism>
<accession>A0ABM1B725</accession>
<reference evidence="5" key="1">
    <citation type="submission" date="2025-08" db="UniProtKB">
        <authorList>
            <consortium name="RefSeq"/>
        </authorList>
    </citation>
    <scope>IDENTIFICATION</scope>
    <source>
        <tissue evidence="5">Muscle</tissue>
    </source>
</reference>
<feature type="domain" description="F-BAR" evidence="3">
    <location>
        <begin position="24"/>
        <end position="262"/>
    </location>
</feature>
<proteinExistence type="predicted"/>
<evidence type="ECO:0000259" key="3">
    <source>
        <dbReference type="PROSITE" id="PS51741"/>
    </source>
</evidence>